<reference evidence="1 2" key="1">
    <citation type="submission" date="2017-11" db="EMBL/GenBank/DDBJ databases">
        <title>De-novo sequencing of pomegranate (Punica granatum L.) genome.</title>
        <authorList>
            <person name="Akparov Z."/>
            <person name="Amiraslanov A."/>
            <person name="Hajiyeva S."/>
            <person name="Abbasov M."/>
            <person name="Kaur K."/>
            <person name="Hamwieh A."/>
            <person name="Solovyev V."/>
            <person name="Salamov A."/>
            <person name="Braich B."/>
            <person name="Kosarev P."/>
            <person name="Mahmoud A."/>
            <person name="Hajiyev E."/>
            <person name="Babayeva S."/>
            <person name="Izzatullayeva V."/>
            <person name="Mammadov A."/>
            <person name="Mammadov A."/>
            <person name="Sharifova S."/>
            <person name="Ojaghi J."/>
            <person name="Eynullazada K."/>
            <person name="Bayramov B."/>
            <person name="Abdulazimova A."/>
            <person name="Shahmuradov I."/>
        </authorList>
    </citation>
    <scope>NUCLEOTIDE SEQUENCE [LARGE SCALE GENOMIC DNA]</scope>
    <source>
        <strain evidence="2">cv. AG2017</strain>
        <tissue evidence="1">Leaf</tissue>
    </source>
</reference>
<name>A0A2I0L7D4_PUNGR</name>
<keyword evidence="2" id="KW-1185">Reference proteome</keyword>
<evidence type="ECO:0000313" key="1">
    <source>
        <dbReference type="EMBL" id="PKI76625.1"/>
    </source>
</evidence>
<accession>A0A2I0L7D4</accession>
<gene>
    <name evidence="1" type="ORF">CRG98_002934</name>
</gene>
<organism evidence="1 2">
    <name type="scientific">Punica granatum</name>
    <name type="common">Pomegranate</name>
    <dbReference type="NCBI Taxonomy" id="22663"/>
    <lineage>
        <taxon>Eukaryota</taxon>
        <taxon>Viridiplantae</taxon>
        <taxon>Streptophyta</taxon>
        <taxon>Embryophyta</taxon>
        <taxon>Tracheophyta</taxon>
        <taxon>Spermatophyta</taxon>
        <taxon>Magnoliopsida</taxon>
        <taxon>eudicotyledons</taxon>
        <taxon>Gunneridae</taxon>
        <taxon>Pentapetalae</taxon>
        <taxon>rosids</taxon>
        <taxon>malvids</taxon>
        <taxon>Myrtales</taxon>
        <taxon>Lythraceae</taxon>
        <taxon>Punica</taxon>
    </lineage>
</organism>
<dbReference type="AlphaFoldDB" id="A0A2I0L7D4"/>
<protein>
    <submittedName>
        <fullName evidence="1">Uncharacterized protein</fullName>
    </submittedName>
</protein>
<proteinExistence type="predicted"/>
<dbReference type="EMBL" id="PGOL01000111">
    <property type="protein sequence ID" value="PKI76625.1"/>
    <property type="molecule type" value="Genomic_DNA"/>
</dbReference>
<comment type="caution">
    <text evidence="1">The sequence shown here is derived from an EMBL/GenBank/DDBJ whole genome shotgun (WGS) entry which is preliminary data.</text>
</comment>
<dbReference type="Proteomes" id="UP000233551">
    <property type="component" value="Unassembled WGS sequence"/>
</dbReference>
<sequence length="253" mass="28603">MLVHGQQEPWRPRIKAFENGISFASPKQKLFTGRLGDPKLKNVLQVARTTADFDFRPLGIRRRSTLELESLIIRPGHPSELQLPLRQGQHPAEQRATIPTAWPASSRSIPNHRCNRAKFHQVARILQQRCRYSIDERLWDSISPAHSAHTAIRTINGESRSPLRVNHPQFSLFTKTRWITVPSAESIHSSATLRQHLQAKRASLVNTTTGASLPSRRCGLHTGTVSSYTSKTVEQSAIGRTSIRLRRPNEVRL</sequence>
<evidence type="ECO:0000313" key="2">
    <source>
        <dbReference type="Proteomes" id="UP000233551"/>
    </source>
</evidence>